<evidence type="ECO:0000256" key="6">
    <source>
        <dbReference type="ARBA" id="ARBA00022516"/>
    </source>
</evidence>
<evidence type="ECO:0000256" key="11">
    <source>
        <dbReference type="ARBA" id="ARBA00029890"/>
    </source>
</evidence>
<organism evidence="13 14">
    <name type="scientific">Neorickettsia helminthoeca str. Oregon</name>
    <dbReference type="NCBI Taxonomy" id="1286528"/>
    <lineage>
        <taxon>Bacteria</taxon>
        <taxon>Pseudomonadati</taxon>
        <taxon>Pseudomonadota</taxon>
        <taxon>Alphaproteobacteria</taxon>
        <taxon>Rickettsiales</taxon>
        <taxon>Anaplasmataceae</taxon>
        <taxon>Neorickettsia</taxon>
    </lineage>
</organism>
<dbReference type="OrthoDB" id="9772788at2"/>
<evidence type="ECO:0000256" key="7">
    <source>
        <dbReference type="ARBA" id="ARBA00022556"/>
    </source>
</evidence>
<evidence type="ECO:0000256" key="1">
    <source>
        <dbReference type="ARBA" id="ARBA00004496"/>
    </source>
</evidence>
<dbReference type="InterPro" id="IPR013114">
    <property type="entry name" value="FabA_FabZ"/>
</dbReference>
<comment type="subcellular location">
    <subcellularLocation>
        <location evidence="1">Cytoplasm</location>
    </subcellularLocation>
</comment>
<dbReference type="RefSeq" id="WP_051579623.1">
    <property type="nucleotide sequence ID" value="NZ_CP007481.1"/>
</dbReference>
<keyword evidence="9 13" id="KW-0456">Lyase</keyword>
<dbReference type="SUPFAM" id="SSF54637">
    <property type="entry name" value="Thioesterase/thiol ester dehydrase-isomerase"/>
    <property type="match status" value="1"/>
</dbReference>
<keyword evidence="14" id="KW-1185">Reference proteome</keyword>
<evidence type="ECO:0000256" key="12">
    <source>
        <dbReference type="ARBA" id="ARBA00032213"/>
    </source>
</evidence>
<evidence type="ECO:0000256" key="5">
    <source>
        <dbReference type="ARBA" id="ARBA00022490"/>
    </source>
</evidence>
<dbReference type="Proteomes" id="UP000023755">
    <property type="component" value="Chromosome"/>
</dbReference>
<comment type="function">
    <text evidence="10">Involved in unsaturated fatty acids biosynthesis. Catalyzes the dehydration of short chain beta-hydroxyacyl-ACPs and long chain saturated and unsaturated beta-hydroxyacyl-ACPs.</text>
</comment>
<keyword evidence="7" id="KW-0441">Lipid A biosynthesis</keyword>
<dbReference type="KEGG" id="nhm:NHE_0626"/>
<dbReference type="EMBL" id="CP007481">
    <property type="protein sequence ID" value="AHX11561.1"/>
    <property type="molecule type" value="Genomic_DNA"/>
</dbReference>
<evidence type="ECO:0000256" key="2">
    <source>
        <dbReference type="ARBA" id="ARBA00009174"/>
    </source>
</evidence>
<dbReference type="PANTHER" id="PTHR30272">
    <property type="entry name" value="3-HYDROXYACYL-[ACYL-CARRIER-PROTEIN] DEHYDRATASE"/>
    <property type="match status" value="1"/>
</dbReference>
<name>X5H4S4_9RICK</name>
<dbReference type="STRING" id="1286528.NHE_0626"/>
<dbReference type="PANTHER" id="PTHR30272:SF1">
    <property type="entry name" value="3-HYDROXYACYL-[ACYL-CARRIER-PROTEIN] DEHYDRATASE"/>
    <property type="match status" value="1"/>
</dbReference>
<reference evidence="13 14" key="1">
    <citation type="submission" date="2014-03" db="EMBL/GenBank/DDBJ databases">
        <title>Sequencing and Comparison of Genomes and Transcriptome Profiles of Human Ehrlichiosis Agents.</title>
        <authorList>
            <person name="Lin M."/>
            <person name="Daugherty S.C."/>
            <person name="Nagaraj S."/>
            <person name="Cheng Z."/>
            <person name="Xiong Q."/>
            <person name="Lin F.-Y."/>
            <person name="Sengamalay N."/>
            <person name="Ott S."/>
            <person name="Godinez A."/>
            <person name="Tallon L.J."/>
            <person name="Sadzewicz L."/>
            <person name="Fraser C.M."/>
            <person name="Dunning Hotopp J.C."/>
            <person name="Rikihisa Y."/>
        </authorList>
    </citation>
    <scope>NUCLEOTIDE SEQUENCE [LARGE SCALE GENOMIC DNA]</scope>
    <source>
        <strain evidence="13 14">Oregon</strain>
    </source>
</reference>
<dbReference type="AlphaFoldDB" id="X5H4S4"/>
<evidence type="ECO:0000256" key="10">
    <source>
        <dbReference type="ARBA" id="ARBA00025049"/>
    </source>
</evidence>
<keyword evidence="6" id="KW-0444">Lipid biosynthesis</keyword>
<evidence type="ECO:0000256" key="4">
    <source>
        <dbReference type="ARBA" id="ARBA00017176"/>
    </source>
</evidence>
<keyword evidence="5" id="KW-0963">Cytoplasm</keyword>
<comment type="similarity">
    <text evidence="2">Belongs to the thioester dehydratase family. FabZ subfamily.</text>
</comment>
<dbReference type="Pfam" id="PF07977">
    <property type="entry name" value="FabA"/>
    <property type="match status" value="1"/>
</dbReference>
<proteinExistence type="inferred from homology"/>
<dbReference type="EC" id="4.2.1.59" evidence="3"/>
<evidence type="ECO:0000256" key="9">
    <source>
        <dbReference type="ARBA" id="ARBA00023239"/>
    </source>
</evidence>
<dbReference type="HOGENOM" id="CLU_078912_1_2_5"/>
<gene>
    <name evidence="13" type="primary">fabZ</name>
    <name evidence="13" type="ORF">NHE_0626</name>
</gene>
<dbReference type="GO" id="GO:0016020">
    <property type="term" value="C:membrane"/>
    <property type="evidence" value="ECO:0007669"/>
    <property type="project" value="GOC"/>
</dbReference>
<dbReference type="GO" id="GO:0019171">
    <property type="term" value="F:(3R)-hydroxyacyl-[acyl-carrier-protein] dehydratase activity"/>
    <property type="evidence" value="ECO:0007669"/>
    <property type="project" value="UniProtKB-EC"/>
</dbReference>
<dbReference type="GO" id="GO:0009245">
    <property type="term" value="P:lipid A biosynthetic process"/>
    <property type="evidence" value="ECO:0007669"/>
    <property type="project" value="UniProtKB-KW"/>
</dbReference>
<dbReference type="GO" id="GO:0005737">
    <property type="term" value="C:cytoplasm"/>
    <property type="evidence" value="ECO:0007669"/>
    <property type="project" value="UniProtKB-SubCell"/>
</dbReference>
<evidence type="ECO:0000256" key="3">
    <source>
        <dbReference type="ARBA" id="ARBA00013167"/>
    </source>
</evidence>
<evidence type="ECO:0000256" key="8">
    <source>
        <dbReference type="ARBA" id="ARBA00023098"/>
    </source>
</evidence>
<evidence type="ECO:0000313" key="14">
    <source>
        <dbReference type="Proteomes" id="UP000023755"/>
    </source>
</evidence>
<dbReference type="FunFam" id="3.10.129.10:FF:000001">
    <property type="entry name" value="3-hydroxyacyl-[acyl-carrier-protein] dehydratase FabZ"/>
    <property type="match status" value="1"/>
</dbReference>
<dbReference type="NCBIfam" id="NF000582">
    <property type="entry name" value="PRK00006.1"/>
    <property type="match status" value="1"/>
</dbReference>
<protein>
    <recommendedName>
        <fullName evidence="4">3-hydroxyacyl-[acyl-carrier-protein] dehydratase FabZ</fullName>
        <ecNumber evidence="3">4.2.1.59</ecNumber>
    </recommendedName>
    <alternativeName>
        <fullName evidence="11">(3R)-hydroxymyristoyl-[acyl-carrier-protein] dehydratase</fullName>
    </alternativeName>
    <alternativeName>
        <fullName evidence="12">Beta-hydroxyacyl-ACP dehydratase</fullName>
    </alternativeName>
</protein>
<dbReference type="Gene3D" id="3.10.129.10">
    <property type="entry name" value="Hotdog Thioesterase"/>
    <property type="match status" value="1"/>
</dbReference>
<sequence>MGGDIFLDKEGIKALIPHRDPFLFLDEVLEVNRESRSIVCRWDVSPDAWFFQGHFPDFPITPGVLIVESLAQAAGVYAMLTVDREYHNRPFFFASIEKVKFKRPVSPGAQLRLQAVLIKKSMNFWKFDTEASAGGEVCAEAVIMATIQA</sequence>
<accession>X5H4S4</accession>
<evidence type="ECO:0000313" key="13">
    <source>
        <dbReference type="EMBL" id="AHX11561.1"/>
    </source>
</evidence>
<dbReference type="CDD" id="cd01288">
    <property type="entry name" value="FabZ"/>
    <property type="match status" value="1"/>
</dbReference>
<dbReference type="InterPro" id="IPR029069">
    <property type="entry name" value="HotDog_dom_sf"/>
</dbReference>
<keyword evidence="8" id="KW-0443">Lipid metabolism</keyword>